<dbReference type="Proteomes" id="UP001174909">
    <property type="component" value="Unassembled WGS sequence"/>
</dbReference>
<feature type="non-terminal residue" evidence="1">
    <location>
        <position position="1"/>
    </location>
</feature>
<keyword evidence="2" id="KW-1185">Reference proteome</keyword>
<reference evidence="1" key="1">
    <citation type="submission" date="2023-03" db="EMBL/GenBank/DDBJ databases">
        <authorList>
            <person name="Steffen K."/>
            <person name="Cardenas P."/>
        </authorList>
    </citation>
    <scope>NUCLEOTIDE SEQUENCE</scope>
</reference>
<evidence type="ECO:0000313" key="1">
    <source>
        <dbReference type="EMBL" id="CAI8026607.1"/>
    </source>
</evidence>
<dbReference type="AlphaFoldDB" id="A0AA35WU50"/>
<dbReference type="EMBL" id="CASHTH010002222">
    <property type="protein sequence ID" value="CAI8026607.1"/>
    <property type="molecule type" value="Genomic_DNA"/>
</dbReference>
<sequence>MSVHQQRSRVLCSLSILAAYQSQPDTKKRAVSHGLCIASKPQEKYCAKDTSRSLQWKYNGIEVFGLSFDG</sequence>
<proteinExistence type="predicted"/>
<evidence type="ECO:0000313" key="2">
    <source>
        <dbReference type="Proteomes" id="UP001174909"/>
    </source>
</evidence>
<organism evidence="1 2">
    <name type="scientific">Geodia barretti</name>
    <name type="common">Barrett's horny sponge</name>
    <dbReference type="NCBI Taxonomy" id="519541"/>
    <lineage>
        <taxon>Eukaryota</taxon>
        <taxon>Metazoa</taxon>
        <taxon>Porifera</taxon>
        <taxon>Demospongiae</taxon>
        <taxon>Heteroscleromorpha</taxon>
        <taxon>Tetractinellida</taxon>
        <taxon>Astrophorina</taxon>
        <taxon>Geodiidae</taxon>
        <taxon>Geodia</taxon>
    </lineage>
</organism>
<name>A0AA35WU50_GEOBA</name>
<gene>
    <name evidence="1" type="ORF">GBAR_LOCUS15273</name>
</gene>
<accession>A0AA35WU50</accession>
<protein>
    <submittedName>
        <fullName evidence="1">Uncharacterized protein</fullName>
    </submittedName>
</protein>
<comment type="caution">
    <text evidence="1">The sequence shown here is derived from an EMBL/GenBank/DDBJ whole genome shotgun (WGS) entry which is preliminary data.</text>
</comment>